<dbReference type="InterPro" id="IPR002656">
    <property type="entry name" value="Acyl_transf_3_dom"/>
</dbReference>
<feature type="transmembrane region" description="Helical" evidence="7">
    <location>
        <begin position="236"/>
        <end position="253"/>
    </location>
</feature>
<dbReference type="Proteomes" id="UP000192505">
    <property type="component" value="Unassembled WGS sequence"/>
</dbReference>
<dbReference type="Pfam" id="PF01757">
    <property type="entry name" value="Acyl_transf_3"/>
    <property type="match status" value="1"/>
</dbReference>
<feature type="transmembrane region" description="Helical" evidence="7">
    <location>
        <begin position="130"/>
        <end position="151"/>
    </location>
</feature>
<evidence type="ECO:0000256" key="7">
    <source>
        <dbReference type="SAM" id="Phobius"/>
    </source>
</evidence>
<feature type="transmembrane region" description="Helical" evidence="7">
    <location>
        <begin position="83"/>
        <end position="101"/>
    </location>
</feature>
<evidence type="ECO:0000256" key="6">
    <source>
        <dbReference type="ARBA" id="ARBA00023136"/>
    </source>
</evidence>
<dbReference type="PANTHER" id="PTHR40074:SF2">
    <property type="entry name" value="O-ACETYLTRANSFERASE WECH"/>
    <property type="match status" value="1"/>
</dbReference>
<sequence>MTKNTGYQQHIHVFRGVAIMGIVMAHTIPSLDWSHSPLTGRFFDALVNESSIFFFFIAGYLFQHLSARFVFKHYLRQKLMTVILPYLILSVPALIIFTQFTQRTGMWPWFYQLPVWEQVGMFLITGKHLAPLWFVPTISLFYLMAPLLLWIDRSVPRLYWMIIPLLILSTYLGRDGPHGPLDKAIYLLPAYLMGMAFSHHKEQGMALVQRWWWALLACAAVCCAGVVLQWADPPHYQLPMKMAACLLLVYLLYRQHHRVGHRLDFVAEVSFGIFFIHAYFISAIKVTTVYLVEGSIYQGVGGEVIRGSAPMLLLYAGSVLVLSTAFIWVSKKALGNRSRKIIGA</sequence>
<dbReference type="PANTHER" id="PTHR40074">
    <property type="entry name" value="O-ACETYLTRANSFERASE WECH"/>
    <property type="match status" value="1"/>
</dbReference>
<evidence type="ECO:0000256" key="2">
    <source>
        <dbReference type="ARBA" id="ARBA00007400"/>
    </source>
</evidence>
<gene>
    <name evidence="9" type="ORF">BWK72_07425</name>
</gene>
<evidence type="ECO:0000313" key="10">
    <source>
        <dbReference type="Proteomes" id="UP000192505"/>
    </source>
</evidence>
<keyword evidence="9" id="KW-0808">Transferase</keyword>
<dbReference type="EMBL" id="MTEI01000003">
    <property type="protein sequence ID" value="OQW88930.1"/>
    <property type="molecule type" value="Genomic_DNA"/>
</dbReference>
<organism evidence="9 10">
    <name type="scientific">Rhodoferax ferrireducens</name>
    <dbReference type="NCBI Taxonomy" id="192843"/>
    <lineage>
        <taxon>Bacteria</taxon>
        <taxon>Pseudomonadati</taxon>
        <taxon>Pseudomonadota</taxon>
        <taxon>Betaproteobacteria</taxon>
        <taxon>Burkholderiales</taxon>
        <taxon>Comamonadaceae</taxon>
        <taxon>Rhodoferax</taxon>
    </lineage>
</organism>
<dbReference type="GO" id="GO:0005886">
    <property type="term" value="C:plasma membrane"/>
    <property type="evidence" value="ECO:0007669"/>
    <property type="project" value="UniProtKB-SubCell"/>
</dbReference>
<evidence type="ECO:0000259" key="8">
    <source>
        <dbReference type="Pfam" id="PF01757"/>
    </source>
</evidence>
<comment type="subcellular location">
    <subcellularLocation>
        <location evidence="1">Cell membrane</location>
        <topology evidence="1">Multi-pass membrane protein</topology>
    </subcellularLocation>
</comment>
<dbReference type="GO" id="GO:0009246">
    <property type="term" value="P:enterobacterial common antigen biosynthetic process"/>
    <property type="evidence" value="ECO:0007669"/>
    <property type="project" value="TreeGrafter"/>
</dbReference>
<feature type="transmembrane region" description="Helical" evidence="7">
    <location>
        <begin position="312"/>
        <end position="330"/>
    </location>
</feature>
<dbReference type="AlphaFoldDB" id="A0A1W9KWH3"/>
<evidence type="ECO:0000256" key="5">
    <source>
        <dbReference type="ARBA" id="ARBA00022989"/>
    </source>
</evidence>
<accession>A0A1W9KWH3</accession>
<evidence type="ECO:0000256" key="1">
    <source>
        <dbReference type="ARBA" id="ARBA00004651"/>
    </source>
</evidence>
<evidence type="ECO:0000256" key="4">
    <source>
        <dbReference type="ARBA" id="ARBA00022692"/>
    </source>
</evidence>
<protein>
    <submittedName>
        <fullName evidence="9">Acyltransferase</fullName>
    </submittedName>
</protein>
<feature type="transmembrane region" description="Helical" evidence="7">
    <location>
        <begin position="211"/>
        <end position="230"/>
    </location>
</feature>
<name>A0A1W9KWH3_9BURK</name>
<dbReference type="GO" id="GO:0016413">
    <property type="term" value="F:O-acetyltransferase activity"/>
    <property type="evidence" value="ECO:0007669"/>
    <property type="project" value="TreeGrafter"/>
</dbReference>
<feature type="domain" description="Acyltransferase 3" evidence="8">
    <location>
        <begin position="11"/>
        <end position="326"/>
    </location>
</feature>
<feature type="transmembrane region" description="Helical" evidence="7">
    <location>
        <begin position="265"/>
        <end position="292"/>
    </location>
</feature>
<evidence type="ECO:0000313" key="9">
    <source>
        <dbReference type="EMBL" id="OQW88930.1"/>
    </source>
</evidence>
<keyword evidence="4 7" id="KW-0812">Transmembrane</keyword>
<feature type="transmembrane region" description="Helical" evidence="7">
    <location>
        <begin position="51"/>
        <end position="71"/>
    </location>
</feature>
<keyword evidence="6 7" id="KW-0472">Membrane</keyword>
<keyword evidence="3" id="KW-1003">Cell membrane</keyword>
<comment type="caution">
    <text evidence="9">The sequence shown here is derived from an EMBL/GenBank/DDBJ whole genome shotgun (WGS) entry which is preliminary data.</text>
</comment>
<keyword evidence="5 7" id="KW-1133">Transmembrane helix</keyword>
<comment type="similarity">
    <text evidence="2">Belongs to the acyltransferase 3 family.</text>
</comment>
<proteinExistence type="inferred from homology"/>
<keyword evidence="9" id="KW-0012">Acyltransferase</keyword>
<evidence type="ECO:0000256" key="3">
    <source>
        <dbReference type="ARBA" id="ARBA00022475"/>
    </source>
</evidence>
<reference evidence="9 10" key="1">
    <citation type="submission" date="2017-01" db="EMBL/GenBank/DDBJ databases">
        <title>Novel large sulfur bacteria in the metagenomes of groundwater-fed chemosynthetic microbial mats in the Lake Huron basin.</title>
        <authorList>
            <person name="Sharrar A.M."/>
            <person name="Flood B.E."/>
            <person name="Bailey J.V."/>
            <person name="Jones D.S."/>
            <person name="Biddanda B."/>
            <person name="Ruberg S.A."/>
            <person name="Marcus D.N."/>
            <person name="Dick G.J."/>
        </authorList>
    </citation>
    <scope>NUCLEOTIDE SEQUENCE [LARGE SCALE GENOMIC DNA]</scope>
    <source>
        <strain evidence="9">A7</strain>
    </source>
</reference>
<feature type="transmembrane region" description="Helical" evidence="7">
    <location>
        <begin position="12"/>
        <end position="31"/>
    </location>
</feature>